<dbReference type="Pfam" id="PF00391">
    <property type="entry name" value="PEP-utilizers"/>
    <property type="match status" value="1"/>
</dbReference>
<feature type="domain" description="PEP-utilising enzyme mobile" evidence="1">
    <location>
        <begin position="270"/>
        <end position="341"/>
    </location>
</feature>
<sequence length="347" mass="39799">MANAKKLFWEKYLTREYSFLLVSYALESYKKGIRNFALAHGMENLVSIYGIKDDVDKCYRRINQLSISAPKRILQKMDAYDELASQSYQMMHSIQKENKKAKIKELLIGFDKTFFSTFELYLFFVYLGYGGDRPGTAKFLERHGKRFDKIRSYTVDTDVDKAFPQIYEKYDKRLKARAPYMTREELQDFLHNGSINKKKISDRKKRYLLMMKNKKIREYTISEINAILKKELPHLNVNRRQDSVKGTTACRGITKGTVTVIFSAKDYSKIKQGAIIVTPMTKPTIVPYLSKANGIVTNDGGALSHASIISREMSIPCVVGTVHATDVFKDGDKVEVDANKGVVKKIK</sequence>
<dbReference type="InterPro" id="IPR008279">
    <property type="entry name" value="PEP-util_enz_mobile_dom"/>
</dbReference>
<evidence type="ECO:0000313" key="3">
    <source>
        <dbReference type="Proteomes" id="UP000178944"/>
    </source>
</evidence>
<dbReference type="SUPFAM" id="SSF52009">
    <property type="entry name" value="Phosphohistidine domain"/>
    <property type="match status" value="1"/>
</dbReference>
<proteinExistence type="predicted"/>
<evidence type="ECO:0000313" key="2">
    <source>
        <dbReference type="EMBL" id="OGY54762.1"/>
    </source>
</evidence>
<name>A0A1G1YQY1_9BACT</name>
<dbReference type="Proteomes" id="UP000178944">
    <property type="component" value="Unassembled WGS sequence"/>
</dbReference>
<dbReference type="GO" id="GO:0016772">
    <property type="term" value="F:transferase activity, transferring phosphorus-containing groups"/>
    <property type="evidence" value="ECO:0007669"/>
    <property type="project" value="InterPro"/>
</dbReference>
<protein>
    <recommendedName>
        <fullName evidence="1">PEP-utilising enzyme mobile domain-containing protein</fullName>
    </recommendedName>
</protein>
<dbReference type="EMBL" id="MHIQ01000018">
    <property type="protein sequence ID" value="OGY54762.1"/>
    <property type="molecule type" value="Genomic_DNA"/>
</dbReference>
<dbReference type="AlphaFoldDB" id="A0A1G1YQY1"/>
<dbReference type="PANTHER" id="PTHR43615:SF1">
    <property type="entry name" value="PPDK_N DOMAIN-CONTAINING PROTEIN"/>
    <property type="match status" value="1"/>
</dbReference>
<accession>A0A1G1YQY1</accession>
<evidence type="ECO:0000259" key="1">
    <source>
        <dbReference type="Pfam" id="PF00391"/>
    </source>
</evidence>
<dbReference type="PANTHER" id="PTHR43615">
    <property type="entry name" value="PHOSPHOENOLPYRUVATE SYNTHASE-RELATED"/>
    <property type="match status" value="1"/>
</dbReference>
<dbReference type="Gene3D" id="3.50.30.10">
    <property type="entry name" value="Phosphohistidine domain"/>
    <property type="match status" value="1"/>
</dbReference>
<dbReference type="InterPro" id="IPR051549">
    <property type="entry name" value="PEP_Utilizing_Enz"/>
</dbReference>
<reference evidence="2 3" key="1">
    <citation type="journal article" date="2016" name="Nat. Commun.">
        <title>Thousands of microbial genomes shed light on interconnected biogeochemical processes in an aquifer system.</title>
        <authorList>
            <person name="Anantharaman K."/>
            <person name="Brown C.T."/>
            <person name="Hug L.A."/>
            <person name="Sharon I."/>
            <person name="Castelle C.J."/>
            <person name="Probst A.J."/>
            <person name="Thomas B.C."/>
            <person name="Singh A."/>
            <person name="Wilkins M.J."/>
            <person name="Karaoz U."/>
            <person name="Brodie E.L."/>
            <person name="Williams K.H."/>
            <person name="Hubbard S.S."/>
            <person name="Banfield J.F."/>
        </authorList>
    </citation>
    <scope>NUCLEOTIDE SEQUENCE [LARGE SCALE GENOMIC DNA]</scope>
</reference>
<organism evidence="2 3">
    <name type="scientific">Candidatus Buchananbacteria bacterium RIFCSPLOWO2_01_FULL_56_15</name>
    <dbReference type="NCBI Taxonomy" id="1797547"/>
    <lineage>
        <taxon>Bacteria</taxon>
        <taxon>Candidatus Buchananiibacteriota</taxon>
    </lineage>
</organism>
<dbReference type="InterPro" id="IPR036637">
    <property type="entry name" value="Phosphohistidine_dom_sf"/>
</dbReference>
<comment type="caution">
    <text evidence="2">The sequence shown here is derived from an EMBL/GenBank/DDBJ whole genome shotgun (WGS) entry which is preliminary data.</text>
</comment>
<gene>
    <name evidence="2" type="ORF">A2951_01715</name>
</gene>